<dbReference type="AlphaFoldDB" id="A0A3E4T0R1"/>
<proteinExistence type="predicted"/>
<dbReference type="EMBL" id="QSSN01000021">
    <property type="protein sequence ID" value="RGL83947.1"/>
    <property type="molecule type" value="Genomic_DNA"/>
</dbReference>
<accession>A0A3E4T0R1</accession>
<evidence type="ECO:0000313" key="1">
    <source>
        <dbReference type="EMBL" id="RGL83947.1"/>
    </source>
</evidence>
<gene>
    <name evidence="1" type="ORF">DXC44_15745</name>
</gene>
<dbReference type="RefSeq" id="WP_117678352.1">
    <property type="nucleotide sequence ID" value="NZ_JACBPT010000071.1"/>
</dbReference>
<reference evidence="1 2" key="1">
    <citation type="submission" date="2018-08" db="EMBL/GenBank/DDBJ databases">
        <title>A genome reference for cultivated species of the human gut microbiota.</title>
        <authorList>
            <person name="Zou Y."/>
            <person name="Xue W."/>
            <person name="Luo G."/>
        </authorList>
    </citation>
    <scope>NUCLEOTIDE SEQUENCE [LARGE SCALE GENOMIC DNA]</scope>
    <source>
        <strain evidence="1 2">TF05-18</strain>
    </source>
</reference>
<protein>
    <submittedName>
        <fullName evidence="1">DUF2971 domain-containing protein</fullName>
    </submittedName>
</protein>
<evidence type="ECO:0000313" key="2">
    <source>
        <dbReference type="Proteomes" id="UP000261278"/>
    </source>
</evidence>
<name>A0A3E4T0R1_PHOVU</name>
<dbReference type="Pfam" id="PF11185">
    <property type="entry name" value="DUF2971"/>
    <property type="match status" value="1"/>
</dbReference>
<comment type="caution">
    <text evidence="1">The sequence shown here is derived from an EMBL/GenBank/DDBJ whole genome shotgun (WGS) entry which is preliminary data.</text>
</comment>
<dbReference type="Proteomes" id="UP000261278">
    <property type="component" value="Unassembled WGS sequence"/>
</dbReference>
<dbReference type="InterPro" id="IPR021352">
    <property type="entry name" value="DUF2971"/>
</dbReference>
<organism evidence="1 2">
    <name type="scientific">Phocaeicola vulgatus</name>
    <name type="common">Bacteroides vulgatus</name>
    <dbReference type="NCBI Taxonomy" id="821"/>
    <lineage>
        <taxon>Bacteria</taxon>
        <taxon>Pseudomonadati</taxon>
        <taxon>Bacteroidota</taxon>
        <taxon>Bacteroidia</taxon>
        <taxon>Bacteroidales</taxon>
        <taxon>Bacteroidaceae</taxon>
        <taxon>Phocaeicola</taxon>
    </lineage>
</organism>
<sequence length="352" mass="42317">MVDFKEKFKELIEHTFIPSTASSVVKTKAWHNIYNLLIPNIPEKLYRYRSFNEYSLSDFENGKISLCHAGMFPDKYDSYIYVDRNKIHQDLEFALKNALQNCLQDVTQKSPFLKTEKASEICYYRELGLSEKQIIEKLYNNYSNFIDDIKNDMKKRETRLRNSCSNAKIGCFTESVQSKYMWDRYADGYKGFALEYDFRKCIYKYTNINLNVNLFPVIYTDILPDFTLEEGNLYVRECFSKLDVNNVWSYMLDINCPFNQLYFYKAYLYKDRKEYSHECEWRMLYYNIEDDNDYVSIPDVECLKAIYYGPDIKYENKERLHKIAMEKGIKEYEVYLDTETRDYSLQVKLLKE</sequence>